<sequence>MAYLLASSIRWFAGSNTRRLESTTGSTIIISIRSTAVTTKIPTMVRSSVCNAAVGRRHSICGAKFNGCRCVGVESTLPAPDDDVDKASAIHLPSARVTRDL</sequence>
<reference evidence="1" key="1">
    <citation type="submission" date="2022-08" db="UniProtKB">
        <authorList>
            <consortium name="EnsemblMetazoa"/>
        </authorList>
    </citation>
    <scope>IDENTIFICATION</scope>
</reference>
<dbReference type="Proteomes" id="UP000075882">
    <property type="component" value="Unassembled WGS sequence"/>
</dbReference>
<proteinExistence type="predicted"/>
<dbReference type="AlphaFoldDB" id="A0A8W7P6A1"/>
<accession>A0A8W7P6A1</accession>
<organism evidence="1">
    <name type="scientific">Anopheles coluzzii</name>
    <name type="common">African malaria mosquito</name>
    <dbReference type="NCBI Taxonomy" id="1518534"/>
    <lineage>
        <taxon>Eukaryota</taxon>
        <taxon>Metazoa</taxon>
        <taxon>Ecdysozoa</taxon>
        <taxon>Arthropoda</taxon>
        <taxon>Hexapoda</taxon>
        <taxon>Insecta</taxon>
        <taxon>Pterygota</taxon>
        <taxon>Neoptera</taxon>
        <taxon>Endopterygota</taxon>
        <taxon>Diptera</taxon>
        <taxon>Nematocera</taxon>
        <taxon>Culicoidea</taxon>
        <taxon>Culicidae</taxon>
        <taxon>Anophelinae</taxon>
        <taxon>Anopheles</taxon>
    </lineage>
</organism>
<name>A0A8W7P6A1_ANOCL</name>
<protein>
    <submittedName>
        <fullName evidence="1">Uncharacterized protein</fullName>
    </submittedName>
</protein>
<evidence type="ECO:0000313" key="1">
    <source>
        <dbReference type="EnsemblMetazoa" id="ACOM025950-PA.1"/>
    </source>
</evidence>
<dbReference type="EnsemblMetazoa" id="ACOM025950-RA">
    <property type="protein sequence ID" value="ACOM025950-PA.1"/>
    <property type="gene ID" value="ACOM025950"/>
</dbReference>